<keyword evidence="2" id="KW-1185">Reference proteome</keyword>
<name>A0A183F030_9BILA</name>
<evidence type="ECO:0000313" key="2">
    <source>
        <dbReference type="Proteomes" id="UP000271098"/>
    </source>
</evidence>
<sequence length="35" mass="4077">MEDTAILDDLPEHEHDEIQKIENEAIELVEKLYGP</sequence>
<evidence type="ECO:0000313" key="3">
    <source>
        <dbReference type="WBParaSite" id="GPUH_0002660101-mRNA-1"/>
    </source>
</evidence>
<gene>
    <name evidence="1" type="ORF">GPUH_LOCUS26567</name>
</gene>
<dbReference type="EMBL" id="UYRT01111923">
    <property type="protein sequence ID" value="VDN45737.1"/>
    <property type="molecule type" value="Genomic_DNA"/>
</dbReference>
<protein>
    <submittedName>
        <fullName evidence="3">Acyl-CoA dehydrogenase</fullName>
    </submittedName>
</protein>
<proteinExistence type="predicted"/>
<reference evidence="3" key="1">
    <citation type="submission" date="2016-06" db="UniProtKB">
        <authorList>
            <consortium name="WormBaseParasite"/>
        </authorList>
    </citation>
    <scope>IDENTIFICATION</scope>
</reference>
<organism evidence="3">
    <name type="scientific">Gongylonema pulchrum</name>
    <dbReference type="NCBI Taxonomy" id="637853"/>
    <lineage>
        <taxon>Eukaryota</taxon>
        <taxon>Metazoa</taxon>
        <taxon>Ecdysozoa</taxon>
        <taxon>Nematoda</taxon>
        <taxon>Chromadorea</taxon>
        <taxon>Rhabditida</taxon>
        <taxon>Spirurina</taxon>
        <taxon>Spiruromorpha</taxon>
        <taxon>Spiruroidea</taxon>
        <taxon>Gongylonematidae</taxon>
        <taxon>Gongylonema</taxon>
    </lineage>
</organism>
<dbReference type="WBParaSite" id="GPUH_0002660101-mRNA-1">
    <property type="protein sequence ID" value="GPUH_0002660101-mRNA-1"/>
    <property type="gene ID" value="GPUH_0002660101"/>
</dbReference>
<evidence type="ECO:0000313" key="1">
    <source>
        <dbReference type="EMBL" id="VDN45737.1"/>
    </source>
</evidence>
<reference evidence="1 2" key="2">
    <citation type="submission" date="2018-11" db="EMBL/GenBank/DDBJ databases">
        <authorList>
            <consortium name="Pathogen Informatics"/>
        </authorList>
    </citation>
    <scope>NUCLEOTIDE SEQUENCE [LARGE SCALE GENOMIC DNA]</scope>
</reference>
<dbReference type="AlphaFoldDB" id="A0A183F030"/>
<accession>A0A183F030</accession>
<dbReference type="Proteomes" id="UP000271098">
    <property type="component" value="Unassembled WGS sequence"/>
</dbReference>